<evidence type="ECO:0000313" key="6">
    <source>
        <dbReference type="Proteomes" id="UP001497623"/>
    </source>
</evidence>
<keyword evidence="6" id="KW-1185">Reference proteome</keyword>
<dbReference type="InterPro" id="IPR016186">
    <property type="entry name" value="C-type_lectin-like/link_sf"/>
</dbReference>
<feature type="compositionally biased region" description="Low complexity" evidence="2">
    <location>
        <begin position="37"/>
        <end position="47"/>
    </location>
</feature>
<dbReference type="Pfam" id="PF00059">
    <property type="entry name" value="Lectin_C"/>
    <property type="match status" value="1"/>
</dbReference>
<feature type="region of interest" description="Disordered" evidence="2">
    <location>
        <begin position="35"/>
        <end position="60"/>
    </location>
</feature>
<sequence>PLSSYQVILTYLYRMKVVILLVCVAAVAAQFRRRPQSFRSRPQSRPSSGGGGGGSCPGADDTNGGSSYHYSWRHDGNRKYPAGQAVSYCNRLGGGWKAISIEDSSENSFVSRVISGERLDYIWTGGTKSGSGWRWPSGGSFRGLAWSHTGGAQRPQPDNRESGGENCLAILNNFYRDGVKWHDVGCSHQKPIICEC</sequence>
<evidence type="ECO:0000256" key="3">
    <source>
        <dbReference type="SAM" id="Phobius"/>
    </source>
</evidence>
<protein>
    <recommendedName>
        <fullName evidence="4">C-type lectin domain-containing protein</fullName>
    </recommendedName>
</protein>
<dbReference type="InterPro" id="IPR016187">
    <property type="entry name" value="CTDL_fold"/>
</dbReference>
<dbReference type="PROSITE" id="PS50041">
    <property type="entry name" value="C_TYPE_LECTIN_2"/>
    <property type="match status" value="1"/>
</dbReference>
<name>A0AAV2Q7K8_MEGNR</name>
<dbReference type="InterPro" id="IPR001304">
    <property type="entry name" value="C-type_lectin-like"/>
</dbReference>
<evidence type="ECO:0000256" key="2">
    <source>
        <dbReference type="SAM" id="MobiDB-lite"/>
    </source>
</evidence>
<dbReference type="AlphaFoldDB" id="A0AAV2Q7K8"/>
<keyword evidence="3" id="KW-0812">Transmembrane</keyword>
<dbReference type="SMART" id="SM00034">
    <property type="entry name" value="CLECT"/>
    <property type="match status" value="1"/>
</dbReference>
<dbReference type="Proteomes" id="UP001497623">
    <property type="component" value="Unassembled WGS sequence"/>
</dbReference>
<dbReference type="Gene3D" id="3.10.100.10">
    <property type="entry name" value="Mannose-Binding Protein A, subunit A"/>
    <property type="match status" value="1"/>
</dbReference>
<dbReference type="PANTHER" id="PTHR21407">
    <property type="entry name" value="RE43931P-RELATED"/>
    <property type="match status" value="1"/>
</dbReference>
<comment type="caution">
    <text evidence="5">The sequence shown here is derived from an EMBL/GenBank/DDBJ whole genome shotgun (WGS) entry which is preliminary data.</text>
</comment>
<evidence type="ECO:0000256" key="1">
    <source>
        <dbReference type="ARBA" id="ARBA00023157"/>
    </source>
</evidence>
<keyword evidence="3" id="KW-0472">Membrane</keyword>
<evidence type="ECO:0000259" key="4">
    <source>
        <dbReference type="PROSITE" id="PS50041"/>
    </source>
</evidence>
<proteinExistence type="predicted"/>
<keyword evidence="3" id="KW-1133">Transmembrane helix</keyword>
<feature type="non-terminal residue" evidence="5">
    <location>
        <position position="1"/>
    </location>
</feature>
<dbReference type="EMBL" id="CAXKWB010004654">
    <property type="protein sequence ID" value="CAL4074651.1"/>
    <property type="molecule type" value="Genomic_DNA"/>
</dbReference>
<feature type="transmembrane region" description="Helical" evidence="3">
    <location>
        <begin position="12"/>
        <end position="31"/>
    </location>
</feature>
<dbReference type="CDD" id="cd00037">
    <property type="entry name" value="CLECT"/>
    <property type="match status" value="1"/>
</dbReference>
<keyword evidence="1" id="KW-1015">Disulfide bond</keyword>
<dbReference type="PANTHER" id="PTHR21407:SF3">
    <property type="entry name" value="LD12305P"/>
    <property type="match status" value="1"/>
</dbReference>
<dbReference type="InterPro" id="IPR018378">
    <property type="entry name" value="C-type_lectin_CS"/>
</dbReference>
<dbReference type="PROSITE" id="PS00615">
    <property type="entry name" value="C_TYPE_LECTIN_1"/>
    <property type="match status" value="1"/>
</dbReference>
<accession>A0AAV2Q7K8</accession>
<reference evidence="5 6" key="1">
    <citation type="submission" date="2024-05" db="EMBL/GenBank/DDBJ databases">
        <authorList>
            <person name="Wallberg A."/>
        </authorList>
    </citation>
    <scope>NUCLEOTIDE SEQUENCE [LARGE SCALE GENOMIC DNA]</scope>
</reference>
<dbReference type="SUPFAM" id="SSF56436">
    <property type="entry name" value="C-type lectin-like"/>
    <property type="match status" value="1"/>
</dbReference>
<organism evidence="5 6">
    <name type="scientific">Meganyctiphanes norvegica</name>
    <name type="common">Northern krill</name>
    <name type="synonym">Thysanopoda norvegica</name>
    <dbReference type="NCBI Taxonomy" id="48144"/>
    <lineage>
        <taxon>Eukaryota</taxon>
        <taxon>Metazoa</taxon>
        <taxon>Ecdysozoa</taxon>
        <taxon>Arthropoda</taxon>
        <taxon>Crustacea</taxon>
        <taxon>Multicrustacea</taxon>
        <taxon>Malacostraca</taxon>
        <taxon>Eumalacostraca</taxon>
        <taxon>Eucarida</taxon>
        <taxon>Euphausiacea</taxon>
        <taxon>Euphausiidae</taxon>
        <taxon>Meganyctiphanes</taxon>
    </lineage>
</organism>
<feature type="domain" description="C-type lectin" evidence="4">
    <location>
        <begin position="63"/>
        <end position="195"/>
    </location>
</feature>
<evidence type="ECO:0000313" key="5">
    <source>
        <dbReference type="EMBL" id="CAL4074651.1"/>
    </source>
</evidence>
<gene>
    <name evidence="5" type="ORF">MNOR_LOCUS9560</name>
</gene>